<dbReference type="SUPFAM" id="SSF54373">
    <property type="entry name" value="FAD-linked reductases, C-terminal domain"/>
    <property type="match status" value="1"/>
</dbReference>
<dbReference type="EC" id="1.1.99.11" evidence="8"/>
<dbReference type="GO" id="GO:0016614">
    <property type="term" value="F:oxidoreductase activity, acting on CH-OH group of donors"/>
    <property type="evidence" value="ECO:0007669"/>
    <property type="project" value="InterPro"/>
</dbReference>
<dbReference type="InterPro" id="IPR006076">
    <property type="entry name" value="FAD-dep_OxRdtase"/>
</dbReference>
<keyword evidence="3" id="KW-0285">Flavoprotein</keyword>
<protein>
    <submittedName>
        <fullName evidence="8">Fructose dehydrogenase large subunit</fullName>
        <ecNumber evidence="8">1.1.99.11</ecNumber>
    </submittedName>
</protein>
<dbReference type="AlphaFoldDB" id="A0A5C5WB20"/>
<name>A0A5C5WB20_9BACT</name>
<comment type="cofactor">
    <cofactor evidence="1">
        <name>FAD</name>
        <dbReference type="ChEBI" id="CHEBI:57692"/>
    </cofactor>
</comment>
<dbReference type="PANTHER" id="PTHR42784">
    <property type="entry name" value="PYRANOSE 2-OXIDASE"/>
    <property type="match status" value="1"/>
</dbReference>
<keyword evidence="9" id="KW-1185">Reference proteome</keyword>
<feature type="domain" description="Glucose-methanol-choline oxidoreductase C-terminal" evidence="7">
    <location>
        <begin position="365"/>
        <end position="492"/>
    </location>
</feature>
<evidence type="ECO:0000259" key="7">
    <source>
        <dbReference type="Pfam" id="PF05199"/>
    </source>
</evidence>
<evidence type="ECO:0000256" key="2">
    <source>
        <dbReference type="ARBA" id="ARBA00010790"/>
    </source>
</evidence>
<dbReference type="Gene3D" id="3.50.50.60">
    <property type="entry name" value="FAD/NAD(P)-binding domain"/>
    <property type="match status" value="2"/>
</dbReference>
<dbReference type="EMBL" id="SJPH01000002">
    <property type="protein sequence ID" value="TWT47365.1"/>
    <property type="molecule type" value="Genomic_DNA"/>
</dbReference>
<dbReference type="PANTHER" id="PTHR42784:SF1">
    <property type="entry name" value="PYRANOSE 2-OXIDASE"/>
    <property type="match status" value="1"/>
</dbReference>
<keyword evidence="4" id="KW-0274">FAD</keyword>
<evidence type="ECO:0000256" key="1">
    <source>
        <dbReference type="ARBA" id="ARBA00001974"/>
    </source>
</evidence>
<gene>
    <name evidence="8" type="primary">fdhL</name>
    <name evidence="8" type="ORF">Pla111_09780</name>
</gene>
<dbReference type="Pfam" id="PF01266">
    <property type="entry name" value="DAO"/>
    <property type="match status" value="1"/>
</dbReference>
<dbReference type="SUPFAM" id="SSF51905">
    <property type="entry name" value="FAD/NAD(P)-binding domain"/>
    <property type="match status" value="1"/>
</dbReference>
<comment type="similarity">
    <text evidence="2">Belongs to the GMC oxidoreductase family.</text>
</comment>
<evidence type="ECO:0000313" key="9">
    <source>
        <dbReference type="Proteomes" id="UP000318995"/>
    </source>
</evidence>
<keyword evidence="5 8" id="KW-0560">Oxidoreductase</keyword>
<dbReference type="InterPro" id="IPR007867">
    <property type="entry name" value="GMC_OxRtase_C"/>
</dbReference>
<dbReference type="InterPro" id="IPR051473">
    <property type="entry name" value="P2Ox-like"/>
</dbReference>
<comment type="caution">
    <text evidence="8">The sequence shown here is derived from an EMBL/GenBank/DDBJ whole genome shotgun (WGS) entry which is preliminary data.</text>
</comment>
<organism evidence="8 9">
    <name type="scientific">Botrimarina hoheduenensis</name>
    <dbReference type="NCBI Taxonomy" id="2528000"/>
    <lineage>
        <taxon>Bacteria</taxon>
        <taxon>Pseudomonadati</taxon>
        <taxon>Planctomycetota</taxon>
        <taxon>Planctomycetia</taxon>
        <taxon>Pirellulales</taxon>
        <taxon>Lacipirellulaceae</taxon>
        <taxon>Botrimarina</taxon>
    </lineage>
</organism>
<evidence type="ECO:0000256" key="3">
    <source>
        <dbReference type="ARBA" id="ARBA00022630"/>
    </source>
</evidence>
<dbReference type="Pfam" id="PF05199">
    <property type="entry name" value="GMC_oxred_C"/>
    <property type="match status" value="1"/>
</dbReference>
<evidence type="ECO:0000259" key="6">
    <source>
        <dbReference type="Pfam" id="PF01266"/>
    </source>
</evidence>
<evidence type="ECO:0000313" key="8">
    <source>
        <dbReference type="EMBL" id="TWT47365.1"/>
    </source>
</evidence>
<accession>A0A5C5WB20</accession>
<evidence type="ECO:0000256" key="5">
    <source>
        <dbReference type="ARBA" id="ARBA00023002"/>
    </source>
</evidence>
<dbReference type="Proteomes" id="UP000318995">
    <property type="component" value="Unassembled WGS sequence"/>
</dbReference>
<feature type="domain" description="FAD dependent oxidoreductase" evidence="6">
    <location>
        <begin position="2"/>
        <end position="206"/>
    </location>
</feature>
<evidence type="ECO:0000256" key="4">
    <source>
        <dbReference type="ARBA" id="ARBA00022827"/>
    </source>
</evidence>
<dbReference type="InterPro" id="IPR036188">
    <property type="entry name" value="FAD/NAD-bd_sf"/>
</dbReference>
<proteinExistence type="inferred from homology"/>
<sequence length="507" mass="56496">MVIVGAGAVGLHLAVQLVRRGCSVVVLEAGDRTLSNFDETAFRVSGRSHQGVKIGRSISLGGTSNLWGGQLVEFQPVDIEGRSWLEGSRWPVSYDEVASYYSETYSALGSIDELQQDASVWAKLKKTPPELSQSVEVFLTRWMNQPNLAHHYRAEVESDHRIKVVLDARTVGFTFYDTTVKGVKVVDSKGKTHIVSGDRIVLAAGTIENARLLLHSAEQSDCPWRTNDNIGRYFQDHLGGRLAYIKPRNRKAFYDAFCTIVCQGAKFQPKVRLRNGMLQERPLLNCQAMIAFESSISENLVFLKQFVKAAVYSRKIGSITGFFRNLLACSRHMIPLMWKFVVEHRILIPSGSRIALIVQSEVEPLRDSRISVDRTRRDRYGLPQAVIDWRLSGREMEAILDFTERVRNALEQAQMADLEIEPALAAKDKAFLDTLHDTNHHAGGCVMGNTAVEGVVDRDLRVFGTNNFYVAGASVFRTSSNANTTFTAMALATRLADHLTDTADAKD</sequence>
<reference evidence="8 9" key="1">
    <citation type="submission" date="2019-02" db="EMBL/GenBank/DDBJ databases">
        <title>Deep-cultivation of Planctomycetes and their phenomic and genomic characterization uncovers novel biology.</title>
        <authorList>
            <person name="Wiegand S."/>
            <person name="Jogler M."/>
            <person name="Boedeker C."/>
            <person name="Pinto D."/>
            <person name="Vollmers J."/>
            <person name="Rivas-Marin E."/>
            <person name="Kohn T."/>
            <person name="Peeters S.H."/>
            <person name="Heuer A."/>
            <person name="Rast P."/>
            <person name="Oberbeckmann S."/>
            <person name="Bunk B."/>
            <person name="Jeske O."/>
            <person name="Meyerdierks A."/>
            <person name="Storesund J.E."/>
            <person name="Kallscheuer N."/>
            <person name="Luecker S."/>
            <person name="Lage O.M."/>
            <person name="Pohl T."/>
            <person name="Merkel B.J."/>
            <person name="Hornburger P."/>
            <person name="Mueller R.-W."/>
            <person name="Bruemmer F."/>
            <person name="Labrenz M."/>
            <person name="Spormann A.M."/>
            <person name="Op Den Camp H."/>
            <person name="Overmann J."/>
            <person name="Amann R."/>
            <person name="Jetten M.S.M."/>
            <person name="Mascher T."/>
            <person name="Medema M.H."/>
            <person name="Devos D.P."/>
            <person name="Kaster A.-K."/>
            <person name="Ovreas L."/>
            <person name="Rohde M."/>
            <person name="Galperin M.Y."/>
            <person name="Jogler C."/>
        </authorList>
    </citation>
    <scope>NUCLEOTIDE SEQUENCE [LARGE SCALE GENOMIC DNA]</scope>
    <source>
        <strain evidence="8 9">Pla111</strain>
    </source>
</reference>